<dbReference type="EMBL" id="JANRMS010000391">
    <property type="protein sequence ID" value="KAJ3540747.1"/>
    <property type="molecule type" value="Genomic_DNA"/>
</dbReference>
<protein>
    <submittedName>
        <fullName evidence="1">Uncharacterized protein</fullName>
    </submittedName>
</protein>
<reference evidence="1" key="1">
    <citation type="submission" date="2022-08" db="EMBL/GenBank/DDBJ databases">
        <title>Genome Sequence of Fusarium decemcellulare.</title>
        <authorList>
            <person name="Buettner E."/>
        </authorList>
    </citation>
    <scope>NUCLEOTIDE SEQUENCE</scope>
    <source>
        <strain evidence="1">Babe19</strain>
    </source>
</reference>
<proteinExistence type="predicted"/>
<organism evidence="1 2">
    <name type="scientific">Fusarium decemcellulare</name>
    <dbReference type="NCBI Taxonomy" id="57161"/>
    <lineage>
        <taxon>Eukaryota</taxon>
        <taxon>Fungi</taxon>
        <taxon>Dikarya</taxon>
        <taxon>Ascomycota</taxon>
        <taxon>Pezizomycotina</taxon>
        <taxon>Sordariomycetes</taxon>
        <taxon>Hypocreomycetidae</taxon>
        <taxon>Hypocreales</taxon>
        <taxon>Nectriaceae</taxon>
        <taxon>Fusarium</taxon>
        <taxon>Fusarium decemcellulare species complex</taxon>
    </lineage>
</organism>
<evidence type="ECO:0000313" key="2">
    <source>
        <dbReference type="Proteomes" id="UP001148629"/>
    </source>
</evidence>
<dbReference type="Proteomes" id="UP001148629">
    <property type="component" value="Unassembled WGS sequence"/>
</dbReference>
<gene>
    <name evidence="1" type="ORF">NM208_g4921</name>
</gene>
<sequence>MSQQIKNVAIAGATGSAGSKILRALIDSGKFNVTVIARKPSSSLPSDAKVKVVDFDSPEALFDAFKGQDAVIDVTMSPDAAMPLRMIDAGVKAGVKRFVPSEFSLDPQNAAGRTVPVYMFKNQVIDRLKELAAANKMTFTSISNGAFLDWNLRTGFFKIDLKNKKAELLNGGSVVIPWTLLEQVGKAVVGVLLHLEETKNRFVYISNVEKTQKEMVDLAQEALGKDGWDVSTLDMDKVYRESLAQLQAGNVTFEVMGNMILYCNSKPEFVGTWVKNDNVLLGLEAFSDERIKELIKSIASE</sequence>
<evidence type="ECO:0000313" key="1">
    <source>
        <dbReference type="EMBL" id="KAJ3540747.1"/>
    </source>
</evidence>
<comment type="caution">
    <text evidence="1">The sequence shown here is derived from an EMBL/GenBank/DDBJ whole genome shotgun (WGS) entry which is preliminary data.</text>
</comment>
<keyword evidence="2" id="KW-1185">Reference proteome</keyword>
<name>A0ACC1SIV6_9HYPO</name>
<accession>A0ACC1SIV6</accession>